<dbReference type="EMBL" id="CAXKWB010001817">
    <property type="protein sequence ID" value="CAL4065551.1"/>
    <property type="molecule type" value="Genomic_DNA"/>
</dbReference>
<feature type="non-terminal residue" evidence="2">
    <location>
        <position position="1"/>
    </location>
</feature>
<feature type="region of interest" description="Disordered" evidence="1">
    <location>
        <begin position="92"/>
        <end position="116"/>
    </location>
</feature>
<gene>
    <name evidence="2" type="ORF">MNOR_LOCUS4879</name>
</gene>
<feature type="non-terminal residue" evidence="2">
    <location>
        <position position="116"/>
    </location>
</feature>
<keyword evidence="3" id="KW-1185">Reference proteome</keyword>
<evidence type="ECO:0000313" key="3">
    <source>
        <dbReference type="Proteomes" id="UP001497623"/>
    </source>
</evidence>
<comment type="caution">
    <text evidence="2">The sequence shown here is derived from an EMBL/GenBank/DDBJ whole genome shotgun (WGS) entry which is preliminary data.</text>
</comment>
<accession>A0AAV2PYD5</accession>
<sequence>DKELREFDEKMKELQAGFSQSEKQRILMEISSVSNELSAKIDQKELKLRNDTVDKLTVIESTLSEEYERGASREKALVEKVESQLKEMRMYSDENNNSLKQVVDKHEIQSRERINE</sequence>
<feature type="compositionally biased region" description="Basic and acidic residues" evidence="1">
    <location>
        <begin position="102"/>
        <end position="116"/>
    </location>
</feature>
<organism evidence="2 3">
    <name type="scientific">Meganyctiphanes norvegica</name>
    <name type="common">Northern krill</name>
    <name type="synonym">Thysanopoda norvegica</name>
    <dbReference type="NCBI Taxonomy" id="48144"/>
    <lineage>
        <taxon>Eukaryota</taxon>
        <taxon>Metazoa</taxon>
        <taxon>Ecdysozoa</taxon>
        <taxon>Arthropoda</taxon>
        <taxon>Crustacea</taxon>
        <taxon>Multicrustacea</taxon>
        <taxon>Malacostraca</taxon>
        <taxon>Eumalacostraca</taxon>
        <taxon>Eucarida</taxon>
        <taxon>Euphausiacea</taxon>
        <taxon>Euphausiidae</taxon>
        <taxon>Meganyctiphanes</taxon>
    </lineage>
</organism>
<protein>
    <submittedName>
        <fullName evidence="2">Uncharacterized protein</fullName>
    </submittedName>
</protein>
<evidence type="ECO:0000256" key="1">
    <source>
        <dbReference type="SAM" id="MobiDB-lite"/>
    </source>
</evidence>
<name>A0AAV2PYD5_MEGNR</name>
<evidence type="ECO:0000313" key="2">
    <source>
        <dbReference type="EMBL" id="CAL4065551.1"/>
    </source>
</evidence>
<proteinExistence type="predicted"/>
<dbReference type="AlphaFoldDB" id="A0AAV2PYD5"/>
<dbReference type="Proteomes" id="UP001497623">
    <property type="component" value="Unassembled WGS sequence"/>
</dbReference>
<reference evidence="2 3" key="1">
    <citation type="submission" date="2024-05" db="EMBL/GenBank/DDBJ databases">
        <authorList>
            <person name="Wallberg A."/>
        </authorList>
    </citation>
    <scope>NUCLEOTIDE SEQUENCE [LARGE SCALE GENOMIC DNA]</scope>
</reference>